<dbReference type="PANTHER" id="PTHR33121">
    <property type="entry name" value="CYCLIC DI-GMP PHOSPHODIESTERASE PDEF"/>
    <property type="match status" value="1"/>
</dbReference>
<dbReference type="Proteomes" id="UP000317652">
    <property type="component" value="Unassembled WGS sequence"/>
</dbReference>
<comment type="caution">
    <text evidence="2">The sequence shown here is derived from an EMBL/GenBank/DDBJ whole genome shotgun (WGS) entry which is preliminary data.</text>
</comment>
<dbReference type="SUPFAM" id="SSF141868">
    <property type="entry name" value="EAL domain-like"/>
    <property type="match status" value="1"/>
</dbReference>
<dbReference type="PROSITE" id="PS50883">
    <property type="entry name" value="EAL"/>
    <property type="match status" value="1"/>
</dbReference>
<proteinExistence type="predicted"/>
<dbReference type="Gene3D" id="3.20.20.450">
    <property type="entry name" value="EAL domain"/>
    <property type="match status" value="1"/>
</dbReference>
<gene>
    <name evidence="2" type="ORF">SB6411_03504</name>
</gene>
<dbReference type="RefSeq" id="WP_142982648.1">
    <property type="nucleotide sequence ID" value="NZ_CABGGS010000045.1"/>
</dbReference>
<dbReference type="CDD" id="cd01948">
    <property type="entry name" value="EAL"/>
    <property type="match status" value="1"/>
</dbReference>
<sequence length="487" mass="55494">MIKQTKVEYSVAYIVSPCAMAAAGLKELINNQGVATKIILLNDASIDTTHSEDDDVIDTSGLYVFYIPKESFYFLLMLIYIAERIKKVHPDTDFVFISGVSCSWLHQNILQMAGGEKFVFSAKIISSKLSVKRLEQYFTRVRENLPFTSRDRFTVNKRGMSNEGLTPRETEVLLDLFSGTDTALFERNRNVASKTLYNQRKSGLRKMVENSAELAGKLPGASKRWKARLAQTEMSSYEKDFVTGIEMQEVYQVYQPIINTLREICGFEILTRWRQKGYVIPPNEFIPDLKSESVLLLLTAMSLKNAIDGINRYEGKYFFSINIHPDLIDCPGLVKMCIEACRQLKDTRWKSQLVLEFSEKSDFYISRDVVNNLNILSGMGMILFLDDCFSEGSVFFPVRKFSFKGYKLDKSIIDDVLTSKDDIALITSLSGYCSMTGRQCIAEGVEDIFTFEKLKRLGVELFQGYFFHQPASEEELAALVLKSNQFK</sequence>
<dbReference type="InterPro" id="IPR050706">
    <property type="entry name" value="Cyclic-di-GMP_PDE-like"/>
</dbReference>
<name>A0ABY6VIL7_9ENTR</name>
<feature type="domain" description="EAL" evidence="1">
    <location>
        <begin position="234"/>
        <end position="484"/>
    </location>
</feature>
<evidence type="ECO:0000313" key="2">
    <source>
        <dbReference type="EMBL" id="VUS90436.1"/>
    </source>
</evidence>
<dbReference type="InterPro" id="IPR035919">
    <property type="entry name" value="EAL_sf"/>
</dbReference>
<organism evidence="2 3">
    <name type="scientific">Klebsiella spallanzanii</name>
    <dbReference type="NCBI Taxonomy" id="2587528"/>
    <lineage>
        <taxon>Bacteria</taxon>
        <taxon>Pseudomonadati</taxon>
        <taxon>Pseudomonadota</taxon>
        <taxon>Gammaproteobacteria</taxon>
        <taxon>Enterobacterales</taxon>
        <taxon>Enterobacteriaceae</taxon>
        <taxon>Klebsiella/Raoultella group</taxon>
        <taxon>Klebsiella</taxon>
    </lineage>
</organism>
<keyword evidence="3" id="KW-1185">Reference proteome</keyword>
<dbReference type="PANTHER" id="PTHR33121:SF79">
    <property type="entry name" value="CYCLIC DI-GMP PHOSPHODIESTERASE PDED-RELATED"/>
    <property type="match status" value="1"/>
</dbReference>
<dbReference type="Pfam" id="PF00563">
    <property type="entry name" value="EAL"/>
    <property type="match status" value="1"/>
</dbReference>
<dbReference type="EMBL" id="CABGGS010000045">
    <property type="protein sequence ID" value="VUS90436.1"/>
    <property type="molecule type" value="Genomic_DNA"/>
</dbReference>
<reference evidence="2 3" key="1">
    <citation type="submission" date="2019-07" db="EMBL/GenBank/DDBJ databases">
        <authorList>
            <person name="Brisse S."/>
            <person name="Rodrigues C."/>
            <person name="Thorpe H."/>
        </authorList>
    </citation>
    <scope>NUCLEOTIDE SEQUENCE [LARGE SCALE GENOMIC DNA]</scope>
    <source>
        <strain evidence="2">SB6411</strain>
    </source>
</reference>
<dbReference type="SMART" id="SM00052">
    <property type="entry name" value="EAL"/>
    <property type="match status" value="1"/>
</dbReference>
<dbReference type="InterPro" id="IPR001633">
    <property type="entry name" value="EAL_dom"/>
</dbReference>
<evidence type="ECO:0000259" key="1">
    <source>
        <dbReference type="PROSITE" id="PS50883"/>
    </source>
</evidence>
<protein>
    <submittedName>
        <fullName evidence="2">Signaling protein</fullName>
    </submittedName>
</protein>
<evidence type="ECO:0000313" key="3">
    <source>
        <dbReference type="Proteomes" id="UP000317652"/>
    </source>
</evidence>
<accession>A0ABY6VIL7</accession>